<evidence type="ECO:0000256" key="2">
    <source>
        <dbReference type="ARBA" id="ARBA00022980"/>
    </source>
</evidence>
<dbReference type="InterPro" id="IPR001706">
    <property type="entry name" value="Ribosomal_bL35"/>
</dbReference>
<dbReference type="HAMAP" id="MF_00514">
    <property type="entry name" value="Ribosomal_bL35"/>
    <property type="match status" value="1"/>
</dbReference>
<sequence>MKKLKSKKTATKRFKVTKSGKILRGHALSSHLKRKKTANRLRKNEKMVLVSEADRKRLERTLRG</sequence>
<evidence type="ECO:0000256" key="5">
    <source>
        <dbReference type="HAMAP-Rule" id="MF_00514"/>
    </source>
</evidence>
<evidence type="ECO:0000256" key="1">
    <source>
        <dbReference type="ARBA" id="ARBA00006598"/>
    </source>
</evidence>
<dbReference type="InterPro" id="IPR037229">
    <property type="entry name" value="Ribosomal_bL35_sf"/>
</dbReference>
<dbReference type="Pfam" id="PF01632">
    <property type="entry name" value="Ribosomal_L35p"/>
    <property type="match status" value="1"/>
</dbReference>
<dbReference type="Gene3D" id="4.10.410.60">
    <property type="match status" value="1"/>
</dbReference>
<dbReference type="NCBIfam" id="TIGR00001">
    <property type="entry name" value="rpmI_bact"/>
    <property type="match status" value="1"/>
</dbReference>
<evidence type="ECO:0000313" key="7">
    <source>
        <dbReference type="EMBL" id="OGY24402.1"/>
    </source>
</evidence>
<evidence type="ECO:0000313" key="8">
    <source>
        <dbReference type="Proteomes" id="UP000177103"/>
    </source>
</evidence>
<dbReference type="PANTHER" id="PTHR33343">
    <property type="entry name" value="54S RIBOSOMAL PROTEIN BL35M"/>
    <property type="match status" value="1"/>
</dbReference>
<gene>
    <name evidence="5" type="primary">rpmI</name>
    <name evidence="7" type="ORF">A2Y57_00900</name>
</gene>
<organism evidence="7 8">
    <name type="scientific">Candidatus Woykebacteria bacterium RBG_13_40_7b</name>
    <dbReference type="NCBI Taxonomy" id="1802594"/>
    <lineage>
        <taxon>Bacteria</taxon>
        <taxon>Candidatus Woykeibacteriota</taxon>
    </lineage>
</organism>
<comment type="caution">
    <text evidence="7">The sequence shown here is derived from an EMBL/GenBank/DDBJ whole genome shotgun (WGS) entry which is preliminary data.</text>
</comment>
<dbReference type="InterPro" id="IPR021137">
    <property type="entry name" value="Ribosomal_bL35-like"/>
</dbReference>
<dbReference type="PRINTS" id="PR00064">
    <property type="entry name" value="RIBOSOMALL35"/>
</dbReference>
<evidence type="ECO:0000256" key="6">
    <source>
        <dbReference type="RuleBase" id="RU000568"/>
    </source>
</evidence>
<reference evidence="7 8" key="1">
    <citation type="journal article" date="2016" name="Nat. Commun.">
        <title>Thousands of microbial genomes shed light on interconnected biogeochemical processes in an aquifer system.</title>
        <authorList>
            <person name="Anantharaman K."/>
            <person name="Brown C.T."/>
            <person name="Hug L.A."/>
            <person name="Sharon I."/>
            <person name="Castelle C.J."/>
            <person name="Probst A.J."/>
            <person name="Thomas B.C."/>
            <person name="Singh A."/>
            <person name="Wilkins M.J."/>
            <person name="Karaoz U."/>
            <person name="Brodie E.L."/>
            <person name="Williams K.H."/>
            <person name="Hubbard S.S."/>
            <person name="Banfield J.F."/>
        </authorList>
    </citation>
    <scope>NUCLEOTIDE SEQUENCE [LARGE SCALE GENOMIC DNA]</scope>
</reference>
<keyword evidence="3 5" id="KW-0687">Ribonucleoprotein</keyword>
<comment type="similarity">
    <text evidence="1 5 6">Belongs to the bacterial ribosomal protein bL35 family.</text>
</comment>
<dbReference type="EMBL" id="MHCQ01000027">
    <property type="protein sequence ID" value="OGY24402.1"/>
    <property type="molecule type" value="Genomic_DNA"/>
</dbReference>
<accession>A0A1G1W9P8</accession>
<evidence type="ECO:0000256" key="4">
    <source>
        <dbReference type="ARBA" id="ARBA00071664"/>
    </source>
</evidence>
<dbReference type="FunFam" id="4.10.410.60:FF:000001">
    <property type="entry name" value="50S ribosomal protein L35"/>
    <property type="match status" value="1"/>
</dbReference>
<proteinExistence type="inferred from homology"/>
<dbReference type="GO" id="GO:0015934">
    <property type="term" value="C:large ribosomal subunit"/>
    <property type="evidence" value="ECO:0007669"/>
    <property type="project" value="TreeGrafter"/>
</dbReference>
<dbReference type="Proteomes" id="UP000177103">
    <property type="component" value="Unassembled WGS sequence"/>
</dbReference>
<protein>
    <recommendedName>
        <fullName evidence="4 5">Large ribosomal subunit protein bL35</fullName>
    </recommendedName>
</protein>
<name>A0A1G1W9P8_9BACT</name>
<dbReference type="GO" id="GO:0006412">
    <property type="term" value="P:translation"/>
    <property type="evidence" value="ECO:0007669"/>
    <property type="project" value="UniProtKB-UniRule"/>
</dbReference>
<dbReference type="PANTHER" id="PTHR33343:SF1">
    <property type="entry name" value="LARGE RIBOSOMAL SUBUNIT PROTEIN BL35M"/>
    <property type="match status" value="1"/>
</dbReference>
<evidence type="ECO:0000256" key="3">
    <source>
        <dbReference type="ARBA" id="ARBA00023274"/>
    </source>
</evidence>
<dbReference type="AlphaFoldDB" id="A0A1G1W9P8"/>
<dbReference type="GO" id="GO:0003735">
    <property type="term" value="F:structural constituent of ribosome"/>
    <property type="evidence" value="ECO:0007669"/>
    <property type="project" value="InterPro"/>
</dbReference>
<keyword evidence="2 5" id="KW-0689">Ribosomal protein</keyword>
<dbReference type="SUPFAM" id="SSF143034">
    <property type="entry name" value="L35p-like"/>
    <property type="match status" value="1"/>
</dbReference>